<feature type="transmembrane region" description="Helical" evidence="2">
    <location>
        <begin position="121"/>
        <end position="137"/>
    </location>
</feature>
<dbReference type="EMBL" id="VBTH01000007">
    <property type="protein sequence ID" value="TLQ04462.1"/>
    <property type="molecule type" value="Genomic_DNA"/>
</dbReference>
<proteinExistence type="predicted"/>
<comment type="caution">
    <text evidence="4">The sequence shown here is derived from an EMBL/GenBank/DDBJ whole genome shotgun (WGS) entry which is preliminary data.</text>
</comment>
<keyword evidence="2" id="KW-0472">Membrane</keyword>
<keyword evidence="2" id="KW-0812">Transmembrane</keyword>
<reference evidence="4 5" key="1">
    <citation type="submission" date="2019-05" db="EMBL/GenBank/DDBJ databases">
        <title>The metagenome of a microbial culture collection derived from dairy environment covers the genomic content of the human microbiome.</title>
        <authorList>
            <person name="Roder T."/>
            <person name="Wuthrich D."/>
            <person name="Sattari Z."/>
            <person name="Von Ah U."/>
            <person name="Bar C."/>
            <person name="Ronchi F."/>
            <person name="Macpherson A.J."/>
            <person name="Ganal-Vonarburg S.C."/>
            <person name="Bruggmann R."/>
            <person name="Vergeres G."/>
        </authorList>
    </citation>
    <scope>NUCLEOTIDE SEQUENCE [LARGE SCALE GENOMIC DNA]</scope>
    <source>
        <strain evidence="4 5">FAM 18815</strain>
    </source>
</reference>
<evidence type="ECO:0000313" key="5">
    <source>
        <dbReference type="Proteomes" id="UP000305541"/>
    </source>
</evidence>
<feature type="transmembrane region" description="Helical" evidence="2">
    <location>
        <begin position="87"/>
        <end position="109"/>
    </location>
</feature>
<feature type="domain" description="HTH cro/C1-type" evidence="3">
    <location>
        <begin position="28"/>
        <end position="82"/>
    </location>
</feature>
<feature type="transmembrane region" description="Helical" evidence="2">
    <location>
        <begin position="242"/>
        <end position="262"/>
    </location>
</feature>
<evidence type="ECO:0000313" key="4">
    <source>
        <dbReference type="EMBL" id="TLQ04462.1"/>
    </source>
</evidence>
<dbReference type="AlphaFoldDB" id="A0A5R9BX69"/>
<keyword evidence="2" id="KW-1133">Transmembrane helix</keyword>
<dbReference type="Gene3D" id="1.10.260.40">
    <property type="entry name" value="lambda repressor-like DNA-binding domains"/>
    <property type="match status" value="1"/>
</dbReference>
<dbReference type="CDD" id="cd00093">
    <property type="entry name" value="HTH_XRE"/>
    <property type="match status" value="1"/>
</dbReference>
<evidence type="ECO:0000256" key="2">
    <source>
        <dbReference type="SAM" id="Phobius"/>
    </source>
</evidence>
<gene>
    <name evidence="4" type="ORF">FEZ51_05210</name>
</gene>
<feature type="transmembrane region" description="Helical" evidence="2">
    <location>
        <begin position="167"/>
        <end position="189"/>
    </location>
</feature>
<dbReference type="GO" id="GO:0003677">
    <property type="term" value="F:DNA binding"/>
    <property type="evidence" value="ECO:0007669"/>
    <property type="project" value="UniProtKB-KW"/>
</dbReference>
<dbReference type="InterPro" id="IPR001387">
    <property type="entry name" value="Cro/C1-type_HTH"/>
</dbReference>
<organism evidence="4 5">
    <name type="scientific">Pediococcus stilesii</name>
    <dbReference type="NCBI Taxonomy" id="331679"/>
    <lineage>
        <taxon>Bacteria</taxon>
        <taxon>Bacillati</taxon>
        <taxon>Bacillota</taxon>
        <taxon>Bacilli</taxon>
        <taxon>Lactobacillales</taxon>
        <taxon>Lactobacillaceae</taxon>
        <taxon>Pediococcus</taxon>
    </lineage>
</organism>
<accession>A0A5R9BX69</accession>
<evidence type="ECO:0000256" key="1">
    <source>
        <dbReference type="ARBA" id="ARBA00023125"/>
    </source>
</evidence>
<dbReference type="InterPro" id="IPR010982">
    <property type="entry name" value="Lambda_DNA-bd_dom_sf"/>
</dbReference>
<dbReference type="PROSITE" id="PS50943">
    <property type="entry name" value="HTH_CROC1"/>
    <property type="match status" value="1"/>
</dbReference>
<dbReference type="Proteomes" id="UP000305541">
    <property type="component" value="Unassembled WGS sequence"/>
</dbReference>
<dbReference type="OrthoDB" id="9805856at2"/>
<name>A0A5R9BX69_9LACO</name>
<dbReference type="PANTHER" id="PTHR46558">
    <property type="entry name" value="TRACRIPTIONAL REGULATORY PROTEIN-RELATED-RELATED"/>
    <property type="match status" value="1"/>
</dbReference>
<keyword evidence="1" id="KW-0238">DNA-binding</keyword>
<dbReference type="SUPFAM" id="SSF47413">
    <property type="entry name" value="lambda repressor-like DNA-binding domains"/>
    <property type="match status" value="1"/>
</dbReference>
<dbReference type="SMART" id="SM00530">
    <property type="entry name" value="HTH_XRE"/>
    <property type="match status" value="1"/>
</dbReference>
<protein>
    <submittedName>
        <fullName evidence="4">DUF3923 family protein</fullName>
    </submittedName>
</protein>
<feature type="transmembrane region" description="Helical" evidence="2">
    <location>
        <begin position="144"/>
        <end position="161"/>
    </location>
</feature>
<dbReference type="Pfam" id="PF13061">
    <property type="entry name" value="DUF3923"/>
    <property type="match status" value="1"/>
</dbReference>
<evidence type="ECO:0000259" key="3">
    <source>
        <dbReference type="PROSITE" id="PS50943"/>
    </source>
</evidence>
<dbReference type="Pfam" id="PF01381">
    <property type="entry name" value="HTH_3"/>
    <property type="match status" value="1"/>
</dbReference>
<dbReference type="InterPro" id="IPR025037">
    <property type="entry name" value="DUF3923"/>
</dbReference>
<feature type="transmembrane region" description="Helical" evidence="2">
    <location>
        <begin position="201"/>
        <end position="222"/>
    </location>
</feature>
<dbReference type="PANTHER" id="PTHR46558:SF4">
    <property type="entry name" value="DNA-BIDING PHAGE PROTEIN"/>
    <property type="match status" value="1"/>
</dbReference>
<sequence length="268" mass="30445">MLERIALQIGDEDIVFSHGDVVMFAQTLKFKRMELGITQQQLADRLFVSRQTVSSWETGRNLPNIDTLNLIAECLNVSPNYLLNGDAYFETSSLSSFSLMLLVMIRLGAATSTETLKRTDILIVLMLFFIAYTYFSKKLIRMKAPLGIGLGIVMILMSFFLNFKADFIFQLSYVVAGAILISENTFLFLKNRGRFNMKNKNWWIFNIVLGTVSIGLGILVLVRKVDGAGHIEIVESKLIELLILLIFMGIILMIELIVYLILNKIRRI</sequence>